<evidence type="ECO:0000256" key="5">
    <source>
        <dbReference type="ARBA" id="ARBA00022989"/>
    </source>
</evidence>
<dbReference type="AlphaFoldDB" id="A0A381SF15"/>
<feature type="domain" description="Cytochrome b561" evidence="8">
    <location>
        <begin position="1"/>
        <end position="220"/>
    </location>
</feature>
<feature type="transmembrane region" description="Helical" evidence="7">
    <location>
        <begin position="70"/>
        <end position="97"/>
    </location>
</feature>
<name>A0A381SF15_9ZZZZ</name>
<dbReference type="EMBL" id="UINC01002967">
    <property type="protein sequence ID" value="SVA02074.1"/>
    <property type="molecule type" value="Genomic_DNA"/>
</dbReference>
<proteinExistence type="predicted"/>
<evidence type="ECO:0000256" key="1">
    <source>
        <dbReference type="ARBA" id="ARBA00004370"/>
    </source>
</evidence>
<evidence type="ECO:0000256" key="7">
    <source>
        <dbReference type="SAM" id="Phobius"/>
    </source>
</evidence>
<organism evidence="9">
    <name type="scientific">marine metagenome</name>
    <dbReference type="NCBI Taxonomy" id="408172"/>
    <lineage>
        <taxon>unclassified sequences</taxon>
        <taxon>metagenomes</taxon>
        <taxon>ecological metagenomes</taxon>
    </lineage>
</organism>
<keyword evidence="5 7" id="KW-1133">Transmembrane helix</keyword>
<dbReference type="CDD" id="cd08760">
    <property type="entry name" value="Cyt_b561_FRRS1_like"/>
    <property type="match status" value="1"/>
</dbReference>
<feature type="transmembrane region" description="Helical" evidence="7">
    <location>
        <begin position="29"/>
        <end position="49"/>
    </location>
</feature>
<dbReference type="PROSITE" id="PS50939">
    <property type="entry name" value="CYTOCHROME_B561"/>
    <property type="match status" value="1"/>
</dbReference>
<evidence type="ECO:0000256" key="6">
    <source>
        <dbReference type="ARBA" id="ARBA00023136"/>
    </source>
</evidence>
<gene>
    <name evidence="9" type="ORF">METZ01_LOCUS54928</name>
</gene>
<dbReference type="Gene3D" id="1.20.120.1770">
    <property type="match status" value="1"/>
</dbReference>
<keyword evidence="3 7" id="KW-0812">Transmembrane</keyword>
<feature type="transmembrane region" description="Helical" evidence="7">
    <location>
        <begin position="190"/>
        <end position="209"/>
    </location>
</feature>
<keyword evidence="2" id="KW-0813">Transport</keyword>
<keyword evidence="4" id="KW-0249">Electron transport</keyword>
<feature type="transmembrane region" description="Helical" evidence="7">
    <location>
        <begin position="103"/>
        <end position="126"/>
    </location>
</feature>
<sequence>MELGKVNIPKEVYLDFLGETTQIHWDNHAYLMVFIWFILVPLCIIAIRYGKPKPTQRGIETKISIMNPRWWWFSVHKFGLYIAVGLSIIGAAIAIIVSQGFSGSLHAFFGIATIILGCLQVISSWFRGKHGGRYYYTGHEDDPSSWEGDHYNMTPKRRKFEAYHKSAGYLVAFFAFGAVGSGLMQFPLPGLAIFMFIVVAVFSALWMFLEFKGKRHDGYRAVFGYGMEHPYNKSRKEL</sequence>
<protein>
    <recommendedName>
        <fullName evidence="8">Cytochrome b561 domain-containing protein</fullName>
    </recommendedName>
</protein>
<dbReference type="InterPro" id="IPR006593">
    <property type="entry name" value="Cyt_b561/ferric_Rdtase_TM"/>
</dbReference>
<accession>A0A381SF15</accession>
<evidence type="ECO:0000256" key="3">
    <source>
        <dbReference type="ARBA" id="ARBA00022692"/>
    </source>
</evidence>
<reference evidence="9" key="1">
    <citation type="submission" date="2018-05" db="EMBL/GenBank/DDBJ databases">
        <authorList>
            <person name="Lanie J.A."/>
            <person name="Ng W.-L."/>
            <person name="Kazmierczak K.M."/>
            <person name="Andrzejewski T.M."/>
            <person name="Davidsen T.M."/>
            <person name="Wayne K.J."/>
            <person name="Tettelin H."/>
            <person name="Glass J.I."/>
            <person name="Rusch D."/>
            <person name="Podicherti R."/>
            <person name="Tsui H.-C.T."/>
            <person name="Winkler M.E."/>
        </authorList>
    </citation>
    <scope>NUCLEOTIDE SEQUENCE</scope>
</reference>
<dbReference type="GO" id="GO:0016020">
    <property type="term" value="C:membrane"/>
    <property type="evidence" value="ECO:0007669"/>
    <property type="project" value="UniProtKB-SubCell"/>
</dbReference>
<comment type="subcellular location">
    <subcellularLocation>
        <location evidence="1">Membrane</location>
    </subcellularLocation>
</comment>
<dbReference type="SMART" id="SM00665">
    <property type="entry name" value="B561"/>
    <property type="match status" value="1"/>
</dbReference>
<feature type="transmembrane region" description="Helical" evidence="7">
    <location>
        <begin position="166"/>
        <end position="184"/>
    </location>
</feature>
<evidence type="ECO:0000256" key="4">
    <source>
        <dbReference type="ARBA" id="ARBA00022982"/>
    </source>
</evidence>
<evidence type="ECO:0000313" key="9">
    <source>
        <dbReference type="EMBL" id="SVA02074.1"/>
    </source>
</evidence>
<keyword evidence="6 7" id="KW-0472">Membrane</keyword>
<evidence type="ECO:0000256" key="2">
    <source>
        <dbReference type="ARBA" id="ARBA00022448"/>
    </source>
</evidence>
<evidence type="ECO:0000259" key="8">
    <source>
        <dbReference type="PROSITE" id="PS50939"/>
    </source>
</evidence>